<name>A0A561UDD9_9ACTN</name>
<accession>A0A561UDD9</accession>
<dbReference type="Proteomes" id="UP000317940">
    <property type="component" value="Unassembled WGS sequence"/>
</dbReference>
<comment type="caution">
    <text evidence="1">The sequence shown here is derived from an EMBL/GenBank/DDBJ whole genome shotgun (WGS) entry which is preliminary data.</text>
</comment>
<protein>
    <submittedName>
        <fullName evidence="1">Uncharacterized protein</fullName>
    </submittedName>
</protein>
<sequence>MDRPVAVLVEAGLHGHEYAIDAMLAATALAAPGPVTVLTSDPEDLAVLCGARAAVIKI</sequence>
<keyword evidence="2" id="KW-1185">Reference proteome</keyword>
<gene>
    <name evidence="1" type="ORF">FHX73_111170</name>
</gene>
<evidence type="ECO:0000313" key="2">
    <source>
        <dbReference type="Proteomes" id="UP000317940"/>
    </source>
</evidence>
<reference evidence="1 2" key="1">
    <citation type="submission" date="2019-06" db="EMBL/GenBank/DDBJ databases">
        <title>Sequencing the genomes of 1000 actinobacteria strains.</title>
        <authorList>
            <person name="Klenk H.-P."/>
        </authorList>
    </citation>
    <scope>NUCLEOTIDE SEQUENCE [LARGE SCALE GENOMIC DNA]</scope>
    <source>
        <strain evidence="1 2">DSM 44826</strain>
    </source>
</reference>
<evidence type="ECO:0000313" key="1">
    <source>
        <dbReference type="EMBL" id="TWF97390.1"/>
    </source>
</evidence>
<dbReference type="AlphaFoldDB" id="A0A561UDD9"/>
<dbReference type="EMBL" id="VIWT01000001">
    <property type="protein sequence ID" value="TWF97390.1"/>
    <property type="molecule type" value="Genomic_DNA"/>
</dbReference>
<proteinExistence type="predicted"/>
<organism evidence="1 2">
    <name type="scientific">Kitasatospora viridis</name>
    <dbReference type="NCBI Taxonomy" id="281105"/>
    <lineage>
        <taxon>Bacteria</taxon>
        <taxon>Bacillati</taxon>
        <taxon>Actinomycetota</taxon>
        <taxon>Actinomycetes</taxon>
        <taxon>Kitasatosporales</taxon>
        <taxon>Streptomycetaceae</taxon>
        <taxon>Kitasatospora</taxon>
    </lineage>
</organism>